<protein>
    <submittedName>
        <fullName evidence="2">Uncharacterized protein</fullName>
    </submittedName>
</protein>
<sequence length="1082" mass="124871">MNKLLTFFCCLLFFVKTSYSQNSRPQVFPANSRDVIEEGIKLYDEGKFDDALSKLKQVSKSDTNYVWSLFETALTFNAKEQYDQVIKLCIEGIDHHTNNDLSFYCLLGSAYDNSNQTDKSLATFDEAITKFPQSYRPYFEKAGTYFNKKNYVEAEKLYEKSISLNFMHFGSHYNLARIYAANGYITQAALCYQTAILMDSQSKRSYNALLELEKVLTVFNISMVDSIKELKIDRTPFEEIEMLLQSNAALQKSYELKSDLDYKCLRQSQVILEKLGDVEGKGFVFDYYVPLYKELWKNNFFQQFTYYQTASMNKKAYAYVNKPEGKVKDFFDWVVKRSRELRDLHFNKDGKNFSTEYFNNGALSAVAEVKNDKLSGPYLSYYSSGYPAGKGNFNNGEKVGEWTYYDENGKLSKTENHTDSKNFTFKSFYDNGFIAQEGAFENDNYTGLIKNYSKSGALSRELTAVNNQIEGKMTNFYDFGNKRSEVSYTNGQREGIYTNYHLNGAIFNTGTYKNDKETGPYKEYYISGKIKVEGNMESDEYAGDWKWYNENGTLSKTGSYKNGKETGVWIYYDEDGKKNYENNFIAGQLDGISNEIKNDKIYNQFIYKNSKLKSYTSFLNNYTVNCSGKTNVTIYDENGKKNREGVMNDGEMEGLWRYYNIQGSLAIEINYSKGQKEGSYKYYHPNGKVKLEGTYAKDSDNGLCSYYFITGILQATGMYVNGNREGEWFTYQGNGKLKTKEYYNEGKTTGISENYRSDGTLEISTETSNDYVTSYSLFDNTEKKYETVKLKTGNGKFQPHHFNGKIYCDAEFAKGNRVGKSSYYYTNGQVSRIENYNYHIIHGPMLAYSPDGKLIFSGNYKFGKQDSLFTYFNHFTGLKESTFLYKNNTENGLSTWYNHNGSISSTCDYKDGERDGYAIYFDENGKNVRIRFKYYQGTVVSYSYLNSKGEFVPEIPINKDKIEVKAYYSSGVLSYQAVYENGLRQDKLIFYNWDGKIGEEEFYIDGERNGLNKVYYPNGVLQQSTDYRWDERNGLSKYYNEKGELIGEEVYEMGLLNGDRKKLAEDGKTMKTTKFAYGEPVL</sequence>
<dbReference type="Gene3D" id="3.90.930.1">
    <property type="match status" value="3"/>
</dbReference>
<keyword evidence="3" id="KW-1185">Reference proteome</keyword>
<dbReference type="InterPro" id="IPR011652">
    <property type="entry name" value="MORN_2"/>
</dbReference>
<dbReference type="SMART" id="SM00028">
    <property type="entry name" value="TPR"/>
    <property type="match status" value="5"/>
</dbReference>
<dbReference type="EMBL" id="PQVF01000007">
    <property type="protein sequence ID" value="POY36347.1"/>
    <property type="molecule type" value="Genomic_DNA"/>
</dbReference>
<dbReference type="Pfam" id="PF13181">
    <property type="entry name" value="TPR_8"/>
    <property type="match status" value="1"/>
</dbReference>
<name>A0A2S5A244_9SPHI</name>
<accession>A0A2S5A244</accession>
<dbReference type="PROSITE" id="PS50005">
    <property type="entry name" value="TPR"/>
    <property type="match status" value="1"/>
</dbReference>
<dbReference type="RefSeq" id="WP_103789265.1">
    <property type="nucleotide sequence ID" value="NZ_PQVF01000007.1"/>
</dbReference>
<dbReference type="PANTHER" id="PTHR33706:SF1">
    <property type="entry name" value="TPR REPEAT PROTEIN"/>
    <property type="match status" value="1"/>
</dbReference>
<reference evidence="2 3" key="1">
    <citation type="submission" date="2018-01" db="EMBL/GenBank/DDBJ databases">
        <authorList>
            <person name="Gaut B.S."/>
            <person name="Morton B.R."/>
            <person name="Clegg M.T."/>
            <person name="Duvall M.R."/>
        </authorList>
    </citation>
    <scope>NUCLEOTIDE SEQUENCE [LARGE SCALE GENOMIC DNA]</scope>
    <source>
        <strain evidence="2 3">HR-AV</strain>
    </source>
</reference>
<feature type="repeat" description="TPR" evidence="1">
    <location>
        <begin position="101"/>
        <end position="134"/>
    </location>
</feature>
<dbReference type="PANTHER" id="PTHR33706">
    <property type="entry name" value="MORN VARIANT REPEAT PROTEIN"/>
    <property type="match status" value="1"/>
</dbReference>
<evidence type="ECO:0000313" key="3">
    <source>
        <dbReference type="Proteomes" id="UP000236893"/>
    </source>
</evidence>
<organism evidence="2 3">
    <name type="scientific">Solitalea longa</name>
    <dbReference type="NCBI Taxonomy" id="2079460"/>
    <lineage>
        <taxon>Bacteria</taxon>
        <taxon>Pseudomonadati</taxon>
        <taxon>Bacteroidota</taxon>
        <taxon>Sphingobacteriia</taxon>
        <taxon>Sphingobacteriales</taxon>
        <taxon>Sphingobacteriaceae</taxon>
        <taxon>Solitalea</taxon>
    </lineage>
</organism>
<dbReference type="Pfam" id="PF07661">
    <property type="entry name" value="MORN_2"/>
    <property type="match status" value="10"/>
</dbReference>
<dbReference type="SUPFAM" id="SSF48452">
    <property type="entry name" value="TPR-like"/>
    <property type="match status" value="1"/>
</dbReference>
<dbReference type="InterPro" id="IPR019734">
    <property type="entry name" value="TPR_rpt"/>
</dbReference>
<evidence type="ECO:0000313" key="2">
    <source>
        <dbReference type="EMBL" id="POY36347.1"/>
    </source>
</evidence>
<comment type="caution">
    <text evidence="2">The sequence shown here is derived from an EMBL/GenBank/DDBJ whole genome shotgun (WGS) entry which is preliminary data.</text>
</comment>
<dbReference type="SUPFAM" id="SSF82185">
    <property type="entry name" value="Histone H3 K4-specific methyltransferase SET7/9 N-terminal domain"/>
    <property type="match status" value="6"/>
</dbReference>
<dbReference type="InterPro" id="IPR011990">
    <property type="entry name" value="TPR-like_helical_dom_sf"/>
</dbReference>
<evidence type="ECO:0000256" key="1">
    <source>
        <dbReference type="PROSITE-ProRule" id="PRU00339"/>
    </source>
</evidence>
<gene>
    <name evidence="2" type="ORF">C3K47_11405</name>
</gene>
<keyword evidence="1" id="KW-0802">TPR repeat</keyword>
<proteinExistence type="predicted"/>
<dbReference type="Gene3D" id="2.20.110.10">
    <property type="entry name" value="Histone H3 K4-specific methyltransferase SET7/9 N-terminal domain"/>
    <property type="match status" value="3"/>
</dbReference>
<dbReference type="OrthoDB" id="7342920at2"/>
<dbReference type="AlphaFoldDB" id="A0A2S5A244"/>
<dbReference type="Gene3D" id="1.25.40.10">
    <property type="entry name" value="Tetratricopeptide repeat domain"/>
    <property type="match status" value="1"/>
</dbReference>
<dbReference type="Proteomes" id="UP000236893">
    <property type="component" value="Unassembled WGS sequence"/>
</dbReference>
<dbReference type="Pfam" id="PF13432">
    <property type="entry name" value="TPR_16"/>
    <property type="match status" value="1"/>
</dbReference>